<evidence type="ECO:0000313" key="2">
    <source>
        <dbReference type="EMBL" id="MDI5964395.1"/>
    </source>
</evidence>
<protein>
    <submittedName>
        <fullName evidence="3">Uncharacterized protein</fullName>
    </submittedName>
</protein>
<proteinExistence type="predicted"/>
<comment type="caution">
    <text evidence="3">The sequence shown here is derived from an EMBL/GenBank/DDBJ whole genome shotgun (WGS) entry which is preliminary data.</text>
</comment>
<dbReference type="RefSeq" id="WP_271315230.1">
    <property type="nucleotide sequence ID" value="NZ_JAAGKO020000023.1"/>
</dbReference>
<keyword evidence="4" id="KW-1185">Reference proteome</keyword>
<evidence type="ECO:0000313" key="3">
    <source>
        <dbReference type="EMBL" id="MDI5969041.1"/>
    </source>
</evidence>
<keyword evidence="1" id="KW-1133">Transmembrane helix</keyword>
<feature type="transmembrane region" description="Helical" evidence="1">
    <location>
        <begin position="52"/>
        <end position="73"/>
    </location>
</feature>
<dbReference type="Proteomes" id="UP001156398">
    <property type="component" value="Unassembled WGS sequence"/>
</dbReference>
<keyword evidence="1" id="KW-0812">Transmembrane</keyword>
<reference evidence="3 4" key="1">
    <citation type="submission" date="2023-05" db="EMBL/GenBank/DDBJ databases">
        <title>Streptantibioticus silvisoli sp. nov., acidotolerant actinomycetes 1 from pine litter.</title>
        <authorList>
            <person name="Swiecimska M."/>
            <person name="Golinska P."/>
            <person name="Sangal V."/>
            <person name="Wachnowicz B."/>
            <person name="Goodfellow M."/>
        </authorList>
    </citation>
    <scope>NUCLEOTIDE SEQUENCE</scope>
    <source>
        <strain evidence="3">SL13</strain>
        <strain evidence="2 4">SL54</strain>
    </source>
</reference>
<keyword evidence="1" id="KW-0472">Membrane</keyword>
<feature type="transmembrane region" description="Helical" evidence="1">
    <location>
        <begin position="6"/>
        <end position="31"/>
    </location>
</feature>
<accession>A0AA90JWF5</accession>
<sequence>MDIHWGALGTVLVAALGVTVGVVVLFSLGVAAWSRATATAPAQGLRGRPAGAVALLCFAACLAVAGYAIDVIVPG</sequence>
<dbReference type="EMBL" id="JAAGKO020000023">
    <property type="protein sequence ID" value="MDI5964395.1"/>
    <property type="molecule type" value="Genomic_DNA"/>
</dbReference>
<organism evidence="3">
    <name type="scientific">Streptantibioticus silvisoli</name>
    <dbReference type="NCBI Taxonomy" id="2705255"/>
    <lineage>
        <taxon>Bacteria</taxon>
        <taxon>Bacillati</taxon>
        <taxon>Actinomycetota</taxon>
        <taxon>Actinomycetes</taxon>
        <taxon>Kitasatosporales</taxon>
        <taxon>Streptomycetaceae</taxon>
        <taxon>Streptantibioticus</taxon>
    </lineage>
</organism>
<dbReference type="AlphaFoldDB" id="A0AA90JWF5"/>
<name>A0AA90JWF5_9ACTN</name>
<dbReference type="EMBL" id="JABXJJ020000007">
    <property type="protein sequence ID" value="MDI5969041.1"/>
    <property type="molecule type" value="Genomic_DNA"/>
</dbReference>
<evidence type="ECO:0000256" key="1">
    <source>
        <dbReference type="SAM" id="Phobius"/>
    </source>
</evidence>
<gene>
    <name evidence="2" type="ORF">POF43_016975</name>
    <name evidence="3" type="ORF">POF50_006720</name>
</gene>
<evidence type="ECO:0000313" key="4">
    <source>
        <dbReference type="Proteomes" id="UP001156398"/>
    </source>
</evidence>